<protein>
    <submittedName>
        <fullName evidence="2">YhdH/YhfP family quinone oxidoreductase</fullName>
    </submittedName>
</protein>
<gene>
    <name evidence="2" type="ORF">Q9312_18335</name>
</gene>
<organism evidence="2 3">
    <name type="scientific">Pleionea litopenaei</name>
    <dbReference type="NCBI Taxonomy" id="3070815"/>
    <lineage>
        <taxon>Bacteria</taxon>
        <taxon>Pseudomonadati</taxon>
        <taxon>Pseudomonadota</taxon>
        <taxon>Gammaproteobacteria</taxon>
        <taxon>Oceanospirillales</taxon>
        <taxon>Pleioneaceae</taxon>
        <taxon>Pleionea</taxon>
    </lineage>
</organism>
<dbReference type="RefSeq" id="WP_309202307.1">
    <property type="nucleotide sequence ID" value="NZ_CP133548.1"/>
</dbReference>
<dbReference type="AlphaFoldDB" id="A0AA51RT41"/>
<dbReference type="InterPro" id="IPR013154">
    <property type="entry name" value="ADH-like_N"/>
</dbReference>
<dbReference type="InterPro" id="IPR013149">
    <property type="entry name" value="ADH-like_C"/>
</dbReference>
<dbReference type="InterPro" id="IPR014188">
    <property type="entry name" value="Acrylyl-CoA_reductase_AcuI"/>
</dbReference>
<dbReference type="NCBIfam" id="TIGR02823">
    <property type="entry name" value="oxido_YhdH"/>
    <property type="match status" value="1"/>
</dbReference>
<dbReference type="InterPro" id="IPR011032">
    <property type="entry name" value="GroES-like_sf"/>
</dbReference>
<dbReference type="Pfam" id="PF08240">
    <property type="entry name" value="ADH_N"/>
    <property type="match status" value="1"/>
</dbReference>
<dbReference type="Gene3D" id="3.40.50.720">
    <property type="entry name" value="NAD(P)-binding Rossmann-like Domain"/>
    <property type="match status" value="1"/>
</dbReference>
<reference evidence="2 3" key="1">
    <citation type="submission" date="2023-08" db="EMBL/GenBank/DDBJ databases">
        <title>Pleionea litopenaei sp. nov., isolated from stomach of juvenile Litopenaeus vannamei.</title>
        <authorList>
            <person name="Rho A.M."/>
            <person name="Hwang C.Y."/>
        </authorList>
    </citation>
    <scope>NUCLEOTIDE SEQUENCE [LARGE SCALE GENOMIC DNA]</scope>
    <source>
        <strain evidence="2 3">HL-JVS1</strain>
    </source>
</reference>
<dbReference type="InterPro" id="IPR051397">
    <property type="entry name" value="Zn-ADH-like_protein"/>
</dbReference>
<dbReference type="InterPro" id="IPR020843">
    <property type="entry name" value="ER"/>
</dbReference>
<dbReference type="CDD" id="cd05280">
    <property type="entry name" value="MDR_yhdh_yhfp"/>
    <property type="match status" value="1"/>
</dbReference>
<dbReference type="Gene3D" id="3.90.180.10">
    <property type="entry name" value="Medium-chain alcohol dehydrogenases, catalytic domain"/>
    <property type="match status" value="1"/>
</dbReference>
<dbReference type="SUPFAM" id="SSF50129">
    <property type="entry name" value="GroES-like"/>
    <property type="match status" value="1"/>
</dbReference>
<evidence type="ECO:0000313" key="2">
    <source>
        <dbReference type="EMBL" id="WMS87168.1"/>
    </source>
</evidence>
<dbReference type="GO" id="GO:0043957">
    <property type="term" value="F:acryloyl-CoA reductase (NADPH) activity"/>
    <property type="evidence" value="ECO:0007669"/>
    <property type="project" value="TreeGrafter"/>
</dbReference>
<dbReference type="SMART" id="SM00829">
    <property type="entry name" value="PKS_ER"/>
    <property type="match status" value="1"/>
</dbReference>
<dbReference type="PANTHER" id="PTHR43677:SF1">
    <property type="entry name" value="ACRYLYL-COA REDUCTASE ACUI-RELATED"/>
    <property type="match status" value="1"/>
</dbReference>
<dbReference type="KEGG" id="plei:Q9312_18335"/>
<dbReference type="Pfam" id="PF00107">
    <property type="entry name" value="ADH_zinc_N"/>
    <property type="match status" value="1"/>
</dbReference>
<keyword evidence="3" id="KW-1185">Reference proteome</keyword>
<sequence>MRELNNEEEAAMSFLACRVSNESGEVSHQLTTMEVDQLTAGDVVIKVEFSGINYKDALAATGRGKIMKQFPLNAGIDLAGEVVSSESSDFKPGQKVVVNGCGLGEQFDGGLAAMARVSSDFVMPMPDGLDARLAMTLGTAGFTAALALHRMQVNDQTIDKGPIVVTGASGGVGSIAVNILASQGYEVIAVSGRPEHYDFLTQLGASQVCSVDALELGAKPLEKGRFGGVIDNVGGELLAKLLAHTNLWGNVASIGLASSHELDSTVFPFILRGVSLLGVSSTNCPMPLRRDIWKRLGQEWLPNALSDIITDEVALSNVSPVFSEILDRKRFGRVIVNCQK</sequence>
<feature type="domain" description="Enoyl reductase (ER)" evidence="1">
    <location>
        <begin position="28"/>
        <end position="336"/>
    </location>
</feature>
<dbReference type="InterPro" id="IPR036291">
    <property type="entry name" value="NAD(P)-bd_dom_sf"/>
</dbReference>
<dbReference type="SUPFAM" id="SSF51735">
    <property type="entry name" value="NAD(P)-binding Rossmann-fold domains"/>
    <property type="match status" value="1"/>
</dbReference>
<dbReference type="Proteomes" id="UP001239782">
    <property type="component" value="Chromosome"/>
</dbReference>
<dbReference type="EMBL" id="CP133548">
    <property type="protein sequence ID" value="WMS87168.1"/>
    <property type="molecule type" value="Genomic_DNA"/>
</dbReference>
<proteinExistence type="predicted"/>
<accession>A0AA51RT41</accession>
<name>A0AA51RT41_9GAMM</name>
<dbReference type="PANTHER" id="PTHR43677">
    <property type="entry name" value="SHORT-CHAIN DEHYDROGENASE/REDUCTASE"/>
    <property type="match status" value="1"/>
</dbReference>
<evidence type="ECO:0000313" key="3">
    <source>
        <dbReference type="Proteomes" id="UP001239782"/>
    </source>
</evidence>
<evidence type="ECO:0000259" key="1">
    <source>
        <dbReference type="SMART" id="SM00829"/>
    </source>
</evidence>